<dbReference type="EMBL" id="CP036262">
    <property type="protein sequence ID" value="QDS95947.1"/>
    <property type="molecule type" value="Genomic_DNA"/>
</dbReference>
<dbReference type="OrthoDB" id="277548at2"/>
<keyword evidence="3" id="KW-1185">Reference proteome</keyword>
<dbReference type="RefSeq" id="WP_145354162.1">
    <property type="nucleotide sequence ID" value="NZ_CP036262.1"/>
</dbReference>
<name>A0A517MMD0_9BACT</name>
<dbReference type="AlphaFoldDB" id="A0A517MMD0"/>
<feature type="compositionally biased region" description="Low complexity" evidence="1">
    <location>
        <begin position="150"/>
        <end position="165"/>
    </location>
</feature>
<evidence type="ECO:0000256" key="1">
    <source>
        <dbReference type="SAM" id="MobiDB-lite"/>
    </source>
</evidence>
<proteinExistence type="predicted"/>
<evidence type="ECO:0000313" key="3">
    <source>
        <dbReference type="Proteomes" id="UP000320672"/>
    </source>
</evidence>
<sequence length="274" mass="29659">MIKLFSKSKSMARLGSIWFGLVVCSFAGTPDCRILSCSRLNAQEPPATEPATKGPATGEAAFDDLLDGLMIDAEPEKRVKGKTEDPETSPIEGVTLGDGGPLLAAYQSMVNAQRQLQSTDEDSQAATGGSVVSVQQSAIDALDQILQQLQSPPEESQTEPQQSETSMEETPAEEAVSQQQRESQEEGKKPESSEKSEDPNGSPGDGDSMTPEQLQGDPASQQAVNQRNLQESVWGHLPDQVRQQLQASLPEQFHPRYQQAIQAYYQALAEAEDQ</sequence>
<feature type="compositionally biased region" description="Basic and acidic residues" evidence="1">
    <location>
        <begin position="182"/>
        <end position="198"/>
    </location>
</feature>
<dbReference type="KEGG" id="rml:FF011L_47490"/>
<feature type="region of interest" description="Disordered" evidence="1">
    <location>
        <begin position="150"/>
        <end position="235"/>
    </location>
</feature>
<feature type="compositionally biased region" description="Basic and acidic residues" evidence="1">
    <location>
        <begin position="75"/>
        <end position="85"/>
    </location>
</feature>
<evidence type="ECO:0000313" key="2">
    <source>
        <dbReference type="EMBL" id="QDS95947.1"/>
    </source>
</evidence>
<protein>
    <submittedName>
        <fullName evidence="2">Uncharacterized protein</fullName>
    </submittedName>
</protein>
<reference evidence="2 3" key="1">
    <citation type="submission" date="2019-02" db="EMBL/GenBank/DDBJ databases">
        <title>Deep-cultivation of Planctomycetes and their phenomic and genomic characterization uncovers novel biology.</title>
        <authorList>
            <person name="Wiegand S."/>
            <person name="Jogler M."/>
            <person name="Boedeker C."/>
            <person name="Pinto D."/>
            <person name="Vollmers J."/>
            <person name="Rivas-Marin E."/>
            <person name="Kohn T."/>
            <person name="Peeters S.H."/>
            <person name="Heuer A."/>
            <person name="Rast P."/>
            <person name="Oberbeckmann S."/>
            <person name="Bunk B."/>
            <person name="Jeske O."/>
            <person name="Meyerdierks A."/>
            <person name="Storesund J.E."/>
            <person name="Kallscheuer N."/>
            <person name="Luecker S."/>
            <person name="Lage O.M."/>
            <person name="Pohl T."/>
            <person name="Merkel B.J."/>
            <person name="Hornburger P."/>
            <person name="Mueller R.-W."/>
            <person name="Bruemmer F."/>
            <person name="Labrenz M."/>
            <person name="Spormann A.M."/>
            <person name="Op den Camp H."/>
            <person name="Overmann J."/>
            <person name="Amann R."/>
            <person name="Jetten M.S.M."/>
            <person name="Mascher T."/>
            <person name="Medema M.H."/>
            <person name="Devos D.P."/>
            <person name="Kaster A.-K."/>
            <person name="Ovreas L."/>
            <person name="Rohde M."/>
            <person name="Galperin M.Y."/>
            <person name="Jogler C."/>
        </authorList>
    </citation>
    <scope>NUCLEOTIDE SEQUENCE [LARGE SCALE GENOMIC DNA]</scope>
    <source>
        <strain evidence="2 3">FF011L</strain>
    </source>
</reference>
<accession>A0A517MMD0</accession>
<gene>
    <name evidence="2" type="ORF">FF011L_47490</name>
</gene>
<feature type="region of interest" description="Disordered" evidence="1">
    <location>
        <begin position="75"/>
        <end position="99"/>
    </location>
</feature>
<organism evidence="2 3">
    <name type="scientific">Roseimaritima multifibrata</name>
    <dbReference type="NCBI Taxonomy" id="1930274"/>
    <lineage>
        <taxon>Bacteria</taxon>
        <taxon>Pseudomonadati</taxon>
        <taxon>Planctomycetota</taxon>
        <taxon>Planctomycetia</taxon>
        <taxon>Pirellulales</taxon>
        <taxon>Pirellulaceae</taxon>
        <taxon>Roseimaritima</taxon>
    </lineage>
</organism>
<feature type="compositionally biased region" description="Polar residues" evidence="1">
    <location>
        <begin position="210"/>
        <end position="231"/>
    </location>
</feature>
<dbReference type="Proteomes" id="UP000320672">
    <property type="component" value="Chromosome"/>
</dbReference>